<dbReference type="RefSeq" id="WP_377577157.1">
    <property type="nucleotide sequence ID" value="NZ_JBHTKA010000001.1"/>
</dbReference>
<comment type="caution">
    <text evidence="2">The sequence shown here is derived from an EMBL/GenBank/DDBJ whole genome shotgun (WGS) entry which is preliminary data.</text>
</comment>
<evidence type="ECO:0000313" key="3">
    <source>
        <dbReference type="Proteomes" id="UP001597112"/>
    </source>
</evidence>
<gene>
    <name evidence="2" type="ORF">ACFQ21_07650</name>
</gene>
<proteinExistence type="predicted"/>
<organism evidence="2 3">
    <name type="scientific">Ohtaekwangia kribbensis</name>
    <dbReference type="NCBI Taxonomy" id="688913"/>
    <lineage>
        <taxon>Bacteria</taxon>
        <taxon>Pseudomonadati</taxon>
        <taxon>Bacteroidota</taxon>
        <taxon>Cytophagia</taxon>
        <taxon>Cytophagales</taxon>
        <taxon>Fulvivirgaceae</taxon>
        <taxon>Ohtaekwangia</taxon>
    </lineage>
</organism>
<reference evidence="3" key="1">
    <citation type="journal article" date="2019" name="Int. J. Syst. Evol. Microbiol.">
        <title>The Global Catalogue of Microorganisms (GCM) 10K type strain sequencing project: providing services to taxonomists for standard genome sequencing and annotation.</title>
        <authorList>
            <consortium name="The Broad Institute Genomics Platform"/>
            <consortium name="The Broad Institute Genome Sequencing Center for Infectious Disease"/>
            <person name="Wu L."/>
            <person name="Ma J."/>
        </authorList>
    </citation>
    <scope>NUCLEOTIDE SEQUENCE [LARGE SCALE GENOMIC DNA]</scope>
    <source>
        <strain evidence="3">CCUG 58938</strain>
    </source>
</reference>
<dbReference type="NCBIfam" id="TIGR04183">
    <property type="entry name" value="Por_Secre_tail"/>
    <property type="match status" value="1"/>
</dbReference>
<dbReference type="Proteomes" id="UP001597112">
    <property type="component" value="Unassembled WGS sequence"/>
</dbReference>
<evidence type="ECO:0000259" key="1">
    <source>
        <dbReference type="Pfam" id="PF18962"/>
    </source>
</evidence>
<accession>A0ABW3K173</accession>
<dbReference type="EMBL" id="JBHTKA010000001">
    <property type="protein sequence ID" value="MFD0999176.1"/>
    <property type="molecule type" value="Genomic_DNA"/>
</dbReference>
<sequence>MTLLLLIDIQDLHAQARLVLNGANITIAQGATLVIQNSNANAITRNSGYIISEGENNVIKWYIGTTTGNYTIPWGYSGDYIPLTFTPTGAVGSGYFLFSTYHTTNWNNGANLPTGVSNFNGSSGTDHSAFAIDRFWQINAQSYTTRPALTSLAFTYRDSEHSAVGNTIEEAALRPERWNNTLSTWTDFSAEPTINTTTNTVTLSNLSDTDLFAWWTLSTSPVNRYWVAAALSNWSNRASWSVSPGGQGGATVPSSVDAVVFDGANDGSCTIDATVNIASLTVNAAYTGTITQGAQRINIVDEATLAGGFFVGGSVPIHVNGDLRINGTAFLSSSDTLDLKSNFTLDEGSFEHNSGIVKFSGTTAGAPQLINGSSSIGFNNIHITNTALNSGVSVESRHQLHGILTLATGAILDADGSLDTATFTMISSADEPVIDAAIAPLPAGAQVTGNITVQRYMSIEGPNNTRIYRYITSPVQGGTVADIQEEIPVTGTFVGSTNCKDCTTTQSMFAYNETVITDVNGSGSSDFNDGYIDFPDAVNTEVLQPGRGYTMFVRGNYLLSPVWDIRGVANQGNISLPVSFTSSGTIANDGWNLVGNPYPSVIDWNAATGWTKTNISGTIYIADNGGETLQYAIWNGTTGINGGSRYIPIGQAFWVKATAGSPVLSTRENIKAPGQSPTFFRTASTENLLHIKMTNGSFEDETAIHFRNDATKQFDDYADAWKLKNGLFNLSSLTENHERLAINSLPSLMCNTRVNLDVADAKPGAYQLKFSNMSSFEADASIILEDHYLNQNIFVSAQDTYPFTITDAPASKGDQRFTIVIDKPGPEVIISEEDGKLKIDYASNIQWYKDGNAIEGATASTYVPVESGIYSVTVLQGDCSLAGMREFFITGIEEADRGVRVYPVPISDKLYIEVAASRKLTSATVLDVFGHEIVKTDLQQESNGVYSAVISMKDYPSGSYVVQLKGKENIISRKVIKK</sequence>
<evidence type="ECO:0000313" key="2">
    <source>
        <dbReference type="EMBL" id="MFD0999176.1"/>
    </source>
</evidence>
<name>A0ABW3K173_9BACT</name>
<keyword evidence="3" id="KW-1185">Reference proteome</keyword>
<feature type="domain" description="Secretion system C-terminal sorting" evidence="1">
    <location>
        <begin position="901"/>
        <end position="976"/>
    </location>
</feature>
<protein>
    <submittedName>
        <fullName evidence="2">T9SS type A sorting domain-containing protein</fullName>
    </submittedName>
</protein>
<dbReference type="InterPro" id="IPR026444">
    <property type="entry name" value="Secre_tail"/>
</dbReference>
<dbReference type="Pfam" id="PF18962">
    <property type="entry name" value="Por_Secre_tail"/>
    <property type="match status" value="1"/>
</dbReference>